<feature type="compositionally biased region" description="Low complexity" evidence="1">
    <location>
        <begin position="27"/>
        <end position="39"/>
    </location>
</feature>
<evidence type="ECO:0000313" key="2">
    <source>
        <dbReference type="Ensembl" id="ENSBTAP00000087977.1"/>
    </source>
</evidence>
<reference evidence="2" key="1">
    <citation type="submission" date="2018-03" db="EMBL/GenBank/DDBJ databases">
        <title>ARS-UCD1.2.</title>
        <authorList>
            <person name="Rosen B.D."/>
            <person name="Bickhart D.M."/>
            <person name="Koren S."/>
            <person name="Schnabel R.D."/>
            <person name="Hall R."/>
            <person name="Zimin A."/>
            <person name="Dreischer C."/>
            <person name="Schultheiss S."/>
            <person name="Schroeder S.G."/>
            <person name="Elsik C.G."/>
            <person name="Couldrey C."/>
            <person name="Liu G.E."/>
            <person name="Van Tassell C.P."/>
            <person name="Phillippy A.M."/>
            <person name="Smith T.P.L."/>
            <person name="Medrano J.F."/>
        </authorList>
    </citation>
    <scope>NUCLEOTIDE SEQUENCE [LARGE SCALE GENOMIC DNA]</scope>
    <source>
        <strain evidence="2">Hereford</strain>
    </source>
</reference>
<reference evidence="2" key="3">
    <citation type="submission" date="2025-09" db="UniProtKB">
        <authorList>
            <consortium name="Ensembl"/>
        </authorList>
    </citation>
    <scope>IDENTIFICATION</scope>
    <source>
        <strain evidence="2">Hereford</strain>
    </source>
</reference>
<proteinExistence type="predicted"/>
<name>A0AAA9SVF0_BOVIN</name>
<protein>
    <submittedName>
        <fullName evidence="2">Cytochrome b561 family member D1</fullName>
    </submittedName>
</protein>
<evidence type="ECO:0000256" key="1">
    <source>
        <dbReference type="SAM" id="MobiDB-lite"/>
    </source>
</evidence>
<gene>
    <name evidence="2" type="primary">CYB561D1</name>
</gene>
<dbReference type="GeneTree" id="ENSGT00440000038072"/>
<dbReference type="AlphaFoldDB" id="A0AAA9SVF0"/>
<dbReference type="Proteomes" id="UP000009136">
    <property type="component" value="Chromosome 3"/>
</dbReference>
<organism evidence="2 3">
    <name type="scientific">Bos taurus</name>
    <name type="common">Bovine</name>
    <dbReference type="NCBI Taxonomy" id="9913"/>
    <lineage>
        <taxon>Eukaryota</taxon>
        <taxon>Metazoa</taxon>
        <taxon>Chordata</taxon>
        <taxon>Craniata</taxon>
        <taxon>Vertebrata</taxon>
        <taxon>Euteleostomi</taxon>
        <taxon>Mammalia</taxon>
        <taxon>Eutheria</taxon>
        <taxon>Laurasiatheria</taxon>
        <taxon>Artiodactyla</taxon>
        <taxon>Ruminantia</taxon>
        <taxon>Pecora</taxon>
        <taxon>Bovidae</taxon>
        <taxon>Bovinae</taxon>
        <taxon>Bos</taxon>
    </lineage>
</organism>
<feature type="region of interest" description="Disordered" evidence="1">
    <location>
        <begin position="27"/>
        <end position="54"/>
    </location>
</feature>
<keyword evidence="3" id="KW-1185">Reference proteome</keyword>
<reference evidence="2" key="2">
    <citation type="submission" date="2025-08" db="UniProtKB">
        <authorList>
            <consortium name="Ensembl"/>
        </authorList>
    </citation>
    <scope>IDENTIFICATION</scope>
    <source>
        <strain evidence="2">Hereford</strain>
    </source>
</reference>
<accession>A0AAA9SVF0</accession>
<evidence type="ECO:0000313" key="3">
    <source>
        <dbReference type="Proteomes" id="UP000009136"/>
    </source>
</evidence>
<dbReference type="Ensembl" id="ENSBTAT00000093586.1">
    <property type="protein sequence ID" value="ENSBTAP00000087977.1"/>
    <property type="gene ID" value="ENSBTAG00000016643.6"/>
</dbReference>
<sequence length="54" mass="5814">MQSLEVFSPGTLYSWPWRSASAWLRPSCSSRPSTPCSSSAPERPGSDSTGQGRP</sequence>